<dbReference type="EMBL" id="FN597644">
    <property type="protein sequence ID" value="CBI42090.1"/>
    <property type="molecule type" value="Genomic_DNA"/>
</dbReference>
<keyword evidence="2" id="KW-1185">Reference proteome</keyword>
<dbReference type="PANTHER" id="PTHR40051">
    <property type="entry name" value="IG HYPOTHETICAL 15966"/>
    <property type="match status" value="1"/>
</dbReference>
<gene>
    <name evidence="1" type="primary">yozL</name>
    <name evidence="1" type="ordered locus">BAMF_0964</name>
</gene>
<dbReference type="PANTHER" id="PTHR40051:SF1">
    <property type="entry name" value="YOLD-LIKE FAMILY PROTEIN"/>
    <property type="match status" value="1"/>
</dbReference>
<dbReference type="RefSeq" id="WP_013351585.1">
    <property type="nucleotide sequence ID" value="NC_014551.1"/>
</dbReference>
<dbReference type="AlphaFoldDB" id="A0A9P1JFG0"/>
<evidence type="ECO:0000313" key="2">
    <source>
        <dbReference type="Proteomes" id="UP000006562"/>
    </source>
</evidence>
<dbReference type="Pfam" id="PF08863">
    <property type="entry name" value="YolD"/>
    <property type="match status" value="1"/>
</dbReference>
<protein>
    <recommendedName>
        <fullName evidence="3">YolD-like family protein</fullName>
    </recommendedName>
</protein>
<accession>A0A9P1JFG0</accession>
<sequence length="111" mass="12618">MTSDKKLWASSFILPELREGFQRLAEAKLKVEKPQLDAQQIEDMEVTVAQSMEVGADLSFELYDNGYIREVIGAVHYVDHIRKEFRVKDAQGDTNFVRFADIINVKNAPSG</sequence>
<dbReference type="InterPro" id="IPR014962">
    <property type="entry name" value="YolD"/>
</dbReference>
<dbReference type="Proteomes" id="UP000006562">
    <property type="component" value="Chromosome"/>
</dbReference>
<proteinExistence type="predicted"/>
<name>A0A9P1JFG0_BACAS</name>
<organism evidence="1 2">
    <name type="scientific">Bacillus amyloliquefaciens (strain ATCC 23350 / DSM 7 / BCRC 11601 / CCUG 28519 / NBRC 15535 / NRRL B-14393 / F)</name>
    <dbReference type="NCBI Taxonomy" id="692420"/>
    <lineage>
        <taxon>Bacteria</taxon>
        <taxon>Bacillati</taxon>
        <taxon>Bacillota</taxon>
        <taxon>Bacilli</taxon>
        <taxon>Bacillales</taxon>
        <taxon>Bacillaceae</taxon>
        <taxon>Bacillus</taxon>
        <taxon>Bacillus amyloliquefaciens group</taxon>
    </lineage>
</organism>
<evidence type="ECO:0008006" key="3">
    <source>
        <dbReference type="Google" id="ProtNLM"/>
    </source>
</evidence>
<reference evidence="1 2" key="1">
    <citation type="journal article" date="2011" name="Int. J. Syst. Evol. Microbiol.">
        <title>Relationship of Bacillus amyloliquefaciens clades associated with strains DSM 7T and FZB42T: a proposal for Bacillus amyloliquefaciens subsp. amyloliquefaciens subsp. nov. and Bacillus amyloliquefaciens subsp. plantarum subsp. nov. based on complete genome sequence comparisons.</title>
        <authorList>
            <person name="Borriss R."/>
            <person name="Chen X.H."/>
            <person name="Rueckert C."/>
            <person name="Blom J."/>
            <person name="Becker A."/>
            <person name="Baumgarth B."/>
            <person name="Fan B."/>
            <person name="Pukall R."/>
            <person name="Schumann P."/>
            <person name="Sproer C."/>
            <person name="Junge H."/>
            <person name="Vater J."/>
            <person name="Puhler A."/>
            <person name="Klenk H.P."/>
        </authorList>
    </citation>
    <scope>NUCLEOTIDE SEQUENCE [LARGE SCALE GENOMIC DNA]</scope>
    <source>
        <strain evidence="2">DSM 7</strain>
    </source>
</reference>
<evidence type="ECO:0000313" key="1">
    <source>
        <dbReference type="EMBL" id="CBI42090.1"/>
    </source>
</evidence>
<dbReference type="KEGG" id="bao:BAMF_0964"/>
<reference evidence="2" key="2">
    <citation type="journal article" date="2011" name="J. Biotechnol.">
        <title>Genome sequence of B. amyloliquefaciens type strain DSM7(T) reveals differences to plant-associated B. amyloliquefaciens FZB42.</title>
        <authorList>
            <person name="Ruckert C."/>
            <person name="Blom J."/>
            <person name="Chen X."/>
            <person name="Reva O."/>
            <person name="Borriss R."/>
        </authorList>
    </citation>
    <scope>NUCLEOTIDE SEQUENCE [LARGE SCALE GENOMIC DNA]</scope>
    <source>
        <strain evidence="2">DSM 7</strain>
    </source>
</reference>